<comment type="caution">
    <text evidence="1">The sequence shown here is derived from an EMBL/GenBank/DDBJ whole genome shotgun (WGS) entry which is preliminary data.</text>
</comment>
<name>A0ACC0M584_RHOML</name>
<evidence type="ECO:0000313" key="1">
    <source>
        <dbReference type="EMBL" id="KAI8536047.1"/>
    </source>
</evidence>
<organism evidence="1 2">
    <name type="scientific">Rhododendron molle</name>
    <name type="common">Chinese azalea</name>
    <name type="synonym">Azalea mollis</name>
    <dbReference type="NCBI Taxonomy" id="49168"/>
    <lineage>
        <taxon>Eukaryota</taxon>
        <taxon>Viridiplantae</taxon>
        <taxon>Streptophyta</taxon>
        <taxon>Embryophyta</taxon>
        <taxon>Tracheophyta</taxon>
        <taxon>Spermatophyta</taxon>
        <taxon>Magnoliopsida</taxon>
        <taxon>eudicotyledons</taxon>
        <taxon>Gunneridae</taxon>
        <taxon>Pentapetalae</taxon>
        <taxon>asterids</taxon>
        <taxon>Ericales</taxon>
        <taxon>Ericaceae</taxon>
        <taxon>Ericoideae</taxon>
        <taxon>Rhodoreae</taxon>
        <taxon>Rhododendron</taxon>
    </lineage>
</organism>
<protein>
    <submittedName>
        <fullName evidence="1">Uncharacterized protein</fullName>
    </submittedName>
</protein>
<dbReference type="EMBL" id="CM046397">
    <property type="protein sequence ID" value="KAI8536047.1"/>
    <property type="molecule type" value="Genomic_DNA"/>
</dbReference>
<reference evidence="1" key="1">
    <citation type="submission" date="2022-02" db="EMBL/GenBank/DDBJ databases">
        <title>Plant Genome Project.</title>
        <authorList>
            <person name="Zhang R.-G."/>
        </authorList>
    </citation>
    <scope>NUCLEOTIDE SEQUENCE</scope>
    <source>
        <strain evidence="1">AT1</strain>
    </source>
</reference>
<keyword evidence="2" id="KW-1185">Reference proteome</keyword>
<proteinExistence type="predicted"/>
<gene>
    <name evidence="1" type="ORF">RHMOL_Rhmol10G0225500</name>
</gene>
<dbReference type="Proteomes" id="UP001062846">
    <property type="component" value="Chromosome 10"/>
</dbReference>
<evidence type="ECO:0000313" key="2">
    <source>
        <dbReference type="Proteomes" id="UP001062846"/>
    </source>
</evidence>
<accession>A0ACC0M584</accession>
<sequence length="89" mass="8943">MSRGKEVVAAARGVSRGKSVVVAARGGVSKGKPVVVAARVGLSRGKGVAVQTGGDRAVEIGAQLSLPTLVRNGKNMIFKSALGGGYRPD</sequence>